<dbReference type="EMBL" id="JBHTAP010000001">
    <property type="protein sequence ID" value="MFC7234510.1"/>
    <property type="molecule type" value="Genomic_DNA"/>
</dbReference>
<comment type="caution">
    <text evidence="2">The sequence shown here is derived from an EMBL/GenBank/DDBJ whole genome shotgun (WGS) entry which is preliminary data.</text>
</comment>
<name>A0ABD5ZM40_9EURY</name>
<feature type="transmembrane region" description="Helical" evidence="1">
    <location>
        <begin position="184"/>
        <end position="205"/>
    </location>
</feature>
<evidence type="ECO:0000313" key="3">
    <source>
        <dbReference type="Proteomes" id="UP001596398"/>
    </source>
</evidence>
<feature type="transmembrane region" description="Helical" evidence="1">
    <location>
        <begin position="51"/>
        <end position="75"/>
    </location>
</feature>
<dbReference type="GeneID" id="79266178"/>
<sequence>MSASTIRGTIAGLGSRANPAFAGGVVGVSVLALAYVSAYEVTGASVQAHTYIHVMAGLLWTGTDLFMGAVLGPVIGGLDEEESAAVFSRLTPKTAFFLPAMALVTIAGGITLAQRVGLFPNAGPWLALFTAVNVIPVLLLVGRRLNAFGDRRWQAAFAVGTVGSLAWVATTVGRLNPASPEPGLVILLALGIVTLLSVQGFGYLMPGEIRMYREMTSANPDSGVIARIGTQNAKLGGIQGLFQLVVIALMVSLRYGGF</sequence>
<dbReference type="Proteomes" id="UP001596398">
    <property type="component" value="Unassembled WGS sequence"/>
</dbReference>
<keyword evidence="1" id="KW-0812">Transmembrane</keyword>
<feature type="transmembrane region" description="Helical" evidence="1">
    <location>
        <begin position="235"/>
        <end position="255"/>
    </location>
</feature>
<organism evidence="2 3">
    <name type="scientific">Halosegnis marinus</name>
    <dbReference type="NCBI Taxonomy" id="3034023"/>
    <lineage>
        <taxon>Archaea</taxon>
        <taxon>Methanobacteriati</taxon>
        <taxon>Methanobacteriota</taxon>
        <taxon>Stenosarchaea group</taxon>
        <taxon>Halobacteria</taxon>
        <taxon>Halobacteriales</taxon>
        <taxon>Natronomonadaceae</taxon>
        <taxon>Halosegnis</taxon>
    </lineage>
</organism>
<gene>
    <name evidence="2" type="ORF">ACFQJ4_04175</name>
</gene>
<keyword evidence="1" id="KW-1133">Transmembrane helix</keyword>
<dbReference type="RefSeq" id="WP_276235518.1">
    <property type="nucleotide sequence ID" value="NZ_CP119802.1"/>
</dbReference>
<proteinExistence type="predicted"/>
<evidence type="ECO:0000256" key="1">
    <source>
        <dbReference type="SAM" id="Phobius"/>
    </source>
</evidence>
<keyword evidence="3" id="KW-1185">Reference proteome</keyword>
<feature type="transmembrane region" description="Helical" evidence="1">
    <location>
        <begin position="153"/>
        <end position="172"/>
    </location>
</feature>
<dbReference type="AlphaFoldDB" id="A0ABD5ZM40"/>
<keyword evidence="1" id="KW-0472">Membrane</keyword>
<accession>A0ABD5ZM40</accession>
<evidence type="ECO:0000313" key="2">
    <source>
        <dbReference type="EMBL" id="MFC7234510.1"/>
    </source>
</evidence>
<feature type="transmembrane region" description="Helical" evidence="1">
    <location>
        <begin position="20"/>
        <end position="39"/>
    </location>
</feature>
<feature type="transmembrane region" description="Helical" evidence="1">
    <location>
        <begin position="96"/>
        <end position="116"/>
    </location>
</feature>
<feature type="transmembrane region" description="Helical" evidence="1">
    <location>
        <begin position="122"/>
        <end position="141"/>
    </location>
</feature>
<protein>
    <submittedName>
        <fullName evidence="2">Uncharacterized protein</fullName>
    </submittedName>
</protein>
<reference evidence="2 3" key="1">
    <citation type="journal article" date="2019" name="Int. J. Syst. Evol. Microbiol.">
        <title>The Global Catalogue of Microorganisms (GCM) 10K type strain sequencing project: providing services to taxonomists for standard genome sequencing and annotation.</title>
        <authorList>
            <consortium name="The Broad Institute Genomics Platform"/>
            <consortium name="The Broad Institute Genome Sequencing Center for Infectious Disease"/>
            <person name="Wu L."/>
            <person name="Ma J."/>
        </authorList>
    </citation>
    <scope>NUCLEOTIDE SEQUENCE [LARGE SCALE GENOMIC DNA]</scope>
    <source>
        <strain evidence="2 3">DT85</strain>
    </source>
</reference>